<feature type="binding site" evidence="4">
    <location>
        <position position="95"/>
    </location>
    <ligand>
        <name>NAD(+)</name>
        <dbReference type="ChEBI" id="CHEBI:57540"/>
    </ligand>
</feature>
<keyword evidence="8" id="KW-1185">Reference proteome</keyword>
<dbReference type="PANTHER" id="PTHR43128:SF16">
    <property type="entry name" value="L-LACTATE DEHYDROGENASE"/>
    <property type="match status" value="1"/>
</dbReference>
<dbReference type="InterPro" id="IPR022383">
    <property type="entry name" value="Lactate/malate_DH_C"/>
</dbReference>
<dbReference type="Gene3D" id="3.90.110.10">
    <property type="entry name" value="Lactate dehydrogenase/glycoside hydrolase, family 4, C-terminal"/>
    <property type="match status" value="1"/>
</dbReference>
<name>A0ABY6M0U0_9FLAO</name>
<keyword evidence="2 4" id="KW-0560">Oxidoreductase</keyword>
<evidence type="ECO:0000256" key="2">
    <source>
        <dbReference type="ARBA" id="ARBA00023002"/>
    </source>
</evidence>
<proteinExistence type="inferred from homology"/>
<comment type="similarity">
    <text evidence="4">Belongs to the LDH/MDH superfamily. MDH type 3 family.</text>
</comment>
<accession>A0ABY6M0U0</accession>
<evidence type="ECO:0000256" key="3">
    <source>
        <dbReference type="ARBA" id="ARBA00023027"/>
    </source>
</evidence>
<evidence type="ECO:0000259" key="6">
    <source>
        <dbReference type="Pfam" id="PF02866"/>
    </source>
</evidence>
<dbReference type="Proteomes" id="UP001163328">
    <property type="component" value="Chromosome"/>
</dbReference>
<dbReference type="Pfam" id="PF02866">
    <property type="entry name" value="Ldh_1_C"/>
    <property type="match status" value="1"/>
</dbReference>
<dbReference type="SUPFAM" id="SSF56327">
    <property type="entry name" value="LDH C-terminal domain-like"/>
    <property type="match status" value="1"/>
</dbReference>
<dbReference type="PIRSF" id="PIRSF000102">
    <property type="entry name" value="Lac_mal_DH"/>
    <property type="match status" value="1"/>
</dbReference>
<dbReference type="EMBL" id="CP081495">
    <property type="protein sequence ID" value="UYW00823.1"/>
    <property type="molecule type" value="Genomic_DNA"/>
</dbReference>
<feature type="domain" description="Lactate/malate dehydrogenase C-terminal" evidence="6">
    <location>
        <begin position="146"/>
        <end position="302"/>
    </location>
</feature>
<dbReference type="InterPro" id="IPR015955">
    <property type="entry name" value="Lactate_DH/Glyco_Ohase_4_C"/>
</dbReference>
<dbReference type="Pfam" id="PF00056">
    <property type="entry name" value="Ldh_1_N"/>
    <property type="match status" value="1"/>
</dbReference>
<evidence type="ECO:0000313" key="8">
    <source>
        <dbReference type="Proteomes" id="UP001163328"/>
    </source>
</evidence>
<evidence type="ECO:0000256" key="1">
    <source>
        <dbReference type="ARBA" id="ARBA00022532"/>
    </source>
</evidence>
<dbReference type="CDD" id="cd01339">
    <property type="entry name" value="LDH-like_MDH"/>
    <property type="match status" value="1"/>
</dbReference>
<dbReference type="InterPro" id="IPR036291">
    <property type="entry name" value="NAD(P)-bd_dom_sf"/>
</dbReference>
<feature type="binding site" evidence="4">
    <location>
        <position position="120"/>
    </location>
    <ligand>
        <name>substrate</name>
    </ligand>
</feature>
<dbReference type="InterPro" id="IPR001557">
    <property type="entry name" value="L-lactate/malate_DH"/>
</dbReference>
<gene>
    <name evidence="4" type="primary">mdh</name>
    <name evidence="7" type="ORF">K5I29_09940</name>
</gene>
<comment type="catalytic activity">
    <reaction evidence="4">
        <text>(S)-malate + NAD(+) = oxaloacetate + NADH + H(+)</text>
        <dbReference type="Rhea" id="RHEA:21432"/>
        <dbReference type="ChEBI" id="CHEBI:15378"/>
        <dbReference type="ChEBI" id="CHEBI:15589"/>
        <dbReference type="ChEBI" id="CHEBI:16452"/>
        <dbReference type="ChEBI" id="CHEBI:57540"/>
        <dbReference type="ChEBI" id="CHEBI:57945"/>
        <dbReference type="EC" id="1.1.1.37"/>
    </reaction>
</comment>
<keyword evidence="3 4" id="KW-0520">NAD</keyword>
<reference evidence="7" key="1">
    <citation type="submission" date="2021-08" db="EMBL/GenBank/DDBJ databases">
        <title>Flavobacterium sp. strain CC-SYL302.</title>
        <authorList>
            <person name="Lin S.-Y."/>
            <person name="Lee T.-H."/>
            <person name="Young C.-C."/>
        </authorList>
    </citation>
    <scope>NUCLEOTIDE SEQUENCE</scope>
    <source>
        <strain evidence="7">CC-SYL302</strain>
    </source>
</reference>
<feature type="binding site" evidence="4">
    <location>
        <position position="151"/>
    </location>
    <ligand>
        <name>substrate</name>
    </ligand>
</feature>
<dbReference type="SUPFAM" id="SSF51735">
    <property type="entry name" value="NAD(P)-binding Rossmann-fold domains"/>
    <property type="match status" value="1"/>
</dbReference>
<dbReference type="EC" id="1.1.1.37" evidence="4"/>
<evidence type="ECO:0000313" key="7">
    <source>
        <dbReference type="EMBL" id="UYW00823.1"/>
    </source>
</evidence>
<feature type="binding site" evidence="4">
    <location>
        <begin position="118"/>
        <end position="120"/>
    </location>
    <ligand>
        <name>NAD(+)</name>
        <dbReference type="ChEBI" id="CHEBI:57540"/>
    </ligand>
</feature>
<dbReference type="NCBIfam" id="NF004863">
    <property type="entry name" value="PRK06223.1"/>
    <property type="match status" value="1"/>
</dbReference>
<feature type="binding site" evidence="4">
    <location>
        <begin position="7"/>
        <end position="12"/>
    </location>
    <ligand>
        <name>NAD(+)</name>
        <dbReference type="ChEBI" id="CHEBI:57540"/>
    </ligand>
</feature>
<feature type="domain" description="Lactate/malate dehydrogenase N-terminal" evidence="5">
    <location>
        <begin position="1"/>
        <end position="142"/>
    </location>
</feature>
<organism evidence="7 8">
    <name type="scientific">Flavobacterium agricola</name>
    <dbReference type="NCBI Taxonomy" id="2870839"/>
    <lineage>
        <taxon>Bacteria</taxon>
        <taxon>Pseudomonadati</taxon>
        <taxon>Bacteroidota</taxon>
        <taxon>Flavobacteriia</taxon>
        <taxon>Flavobacteriales</taxon>
        <taxon>Flavobacteriaceae</taxon>
        <taxon>Flavobacterium</taxon>
    </lineage>
</organism>
<feature type="binding site" evidence="4">
    <location>
        <position position="82"/>
    </location>
    <ligand>
        <name>substrate</name>
    </ligand>
</feature>
<comment type="function">
    <text evidence="4">Catalyzes the reversible oxidation of malate to oxaloacetate.</text>
</comment>
<feature type="binding site" evidence="4">
    <location>
        <position position="32"/>
    </location>
    <ligand>
        <name>NAD(+)</name>
        <dbReference type="ChEBI" id="CHEBI:57540"/>
    </ligand>
</feature>
<evidence type="ECO:0000256" key="4">
    <source>
        <dbReference type="HAMAP-Rule" id="MF_00487"/>
    </source>
</evidence>
<protein>
    <recommendedName>
        <fullName evidence="4">Malate dehydrogenase</fullName>
        <ecNumber evidence="4">1.1.1.37</ecNumber>
    </recommendedName>
</protein>
<sequence>MKVSVIGVGNVGATAAQILAYKQIANEVVLLDIIEGVAEGKATDITQCAPSYGFDTLVTGVTNNFEATKNSDVVVITSGSPRKPGMTREELLTINVDIVLNVTNNVLKHSPNAILIVVTNPLDSITYAVLKHTKLPKNRVIGMGSSLDSARFKFYLSQKTKLPINDIDAMVIGGHGDTTMIPLASYANYKGIPITNYLNEKETEEVVSQTMVGGATLTKMLGTSAWYAPGSSIAYIVEAILNNRKKLIPCATLLEGEYGIQDVVMGVPCVIGKNGIEKVVELKLTAADKEKFEKSAQAIKKVNAEIK</sequence>
<dbReference type="RefSeq" id="WP_264432955.1">
    <property type="nucleotide sequence ID" value="NZ_CP081495.1"/>
</dbReference>
<feature type="active site" description="Proton acceptor" evidence="4">
    <location>
        <position position="175"/>
    </location>
</feature>
<dbReference type="HAMAP" id="MF_00487">
    <property type="entry name" value="Malate_dehydrog_3"/>
    <property type="match status" value="1"/>
</dbReference>
<dbReference type="Gene3D" id="3.40.50.720">
    <property type="entry name" value="NAD(P)-binding Rossmann-like Domain"/>
    <property type="match status" value="1"/>
</dbReference>
<dbReference type="PANTHER" id="PTHR43128">
    <property type="entry name" value="L-2-HYDROXYCARBOXYLATE DEHYDROGENASE (NAD(P)(+))"/>
    <property type="match status" value="1"/>
</dbReference>
<keyword evidence="1 4" id="KW-0816">Tricarboxylic acid cycle</keyword>
<evidence type="ECO:0000259" key="5">
    <source>
        <dbReference type="Pfam" id="PF00056"/>
    </source>
</evidence>
<dbReference type="InterPro" id="IPR001236">
    <property type="entry name" value="Lactate/malate_DH_N"/>
</dbReference>
<feature type="binding site" evidence="4">
    <location>
        <position position="88"/>
    </location>
    <ligand>
        <name>substrate</name>
    </ligand>
</feature>
<dbReference type="InterPro" id="IPR011275">
    <property type="entry name" value="Malate_DH_type3"/>
</dbReference>
<dbReference type="PRINTS" id="PR00086">
    <property type="entry name" value="LLDHDRGNASE"/>
</dbReference>